<feature type="domain" description="RNA polymerase sigma-70 region 2" evidence="7">
    <location>
        <begin position="11"/>
        <end position="78"/>
    </location>
</feature>
<keyword evidence="2 6" id="KW-0805">Transcription regulation</keyword>
<dbReference type="PROSITE" id="PS01063">
    <property type="entry name" value="SIGMA70_ECF"/>
    <property type="match status" value="1"/>
</dbReference>
<dbReference type="Gene3D" id="1.10.1740.10">
    <property type="match status" value="1"/>
</dbReference>
<dbReference type="RefSeq" id="WP_106589729.1">
    <property type="nucleotide sequence ID" value="NZ_PYAV01000015.1"/>
</dbReference>
<evidence type="ECO:0000313" key="10">
    <source>
        <dbReference type="Proteomes" id="UP000242310"/>
    </source>
</evidence>
<dbReference type="AlphaFoldDB" id="A0A2P8H8A5"/>
<dbReference type="InterPro" id="IPR013249">
    <property type="entry name" value="RNA_pol_sigma70_r4_t2"/>
</dbReference>
<keyword evidence="10" id="KW-1185">Reference proteome</keyword>
<dbReference type="InterPro" id="IPR039425">
    <property type="entry name" value="RNA_pol_sigma-70-like"/>
</dbReference>
<evidence type="ECO:0000313" key="9">
    <source>
        <dbReference type="EMBL" id="PSL42448.1"/>
    </source>
</evidence>
<proteinExistence type="inferred from homology"/>
<dbReference type="NCBIfam" id="TIGR02937">
    <property type="entry name" value="sigma70-ECF"/>
    <property type="match status" value="1"/>
</dbReference>
<evidence type="ECO:0000256" key="4">
    <source>
        <dbReference type="ARBA" id="ARBA00023125"/>
    </source>
</evidence>
<evidence type="ECO:0000256" key="3">
    <source>
        <dbReference type="ARBA" id="ARBA00023082"/>
    </source>
</evidence>
<organism evidence="9 10">
    <name type="scientific">Salsuginibacillus halophilus</name>
    <dbReference type="NCBI Taxonomy" id="517424"/>
    <lineage>
        <taxon>Bacteria</taxon>
        <taxon>Bacillati</taxon>
        <taxon>Bacillota</taxon>
        <taxon>Bacilli</taxon>
        <taxon>Bacillales</taxon>
        <taxon>Bacillaceae</taxon>
        <taxon>Salsuginibacillus</taxon>
    </lineage>
</organism>
<keyword evidence="3 6" id="KW-0731">Sigma factor</keyword>
<evidence type="ECO:0000256" key="1">
    <source>
        <dbReference type="ARBA" id="ARBA00010641"/>
    </source>
</evidence>
<comment type="caution">
    <text evidence="9">The sequence shown here is derived from an EMBL/GenBank/DDBJ whole genome shotgun (WGS) entry which is preliminary data.</text>
</comment>
<dbReference type="Pfam" id="PF04542">
    <property type="entry name" value="Sigma70_r2"/>
    <property type="match status" value="1"/>
</dbReference>
<protein>
    <recommendedName>
        <fullName evidence="6">RNA polymerase sigma factor</fullName>
    </recommendedName>
</protein>
<dbReference type="GO" id="GO:0006352">
    <property type="term" value="P:DNA-templated transcription initiation"/>
    <property type="evidence" value="ECO:0007669"/>
    <property type="project" value="InterPro"/>
</dbReference>
<dbReference type="InterPro" id="IPR014284">
    <property type="entry name" value="RNA_pol_sigma-70_dom"/>
</dbReference>
<dbReference type="InterPro" id="IPR013325">
    <property type="entry name" value="RNA_pol_sigma_r2"/>
</dbReference>
<dbReference type="OrthoDB" id="9794508at2"/>
<reference evidence="9 10" key="1">
    <citation type="submission" date="2018-03" db="EMBL/GenBank/DDBJ databases">
        <title>Genomic Encyclopedia of Type Strains, Phase III (KMG-III): the genomes of soil and plant-associated and newly described type strains.</title>
        <authorList>
            <person name="Whitman W."/>
        </authorList>
    </citation>
    <scope>NUCLEOTIDE SEQUENCE [LARGE SCALE GENOMIC DNA]</scope>
    <source>
        <strain evidence="9 10">CGMCC 1.07653</strain>
    </source>
</reference>
<evidence type="ECO:0000259" key="8">
    <source>
        <dbReference type="Pfam" id="PF08281"/>
    </source>
</evidence>
<dbReference type="SUPFAM" id="SSF88659">
    <property type="entry name" value="Sigma3 and sigma4 domains of RNA polymerase sigma factors"/>
    <property type="match status" value="1"/>
</dbReference>
<evidence type="ECO:0000256" key="5">
    <source>
        <dbReference type="ARBA" id="ARBA00023163"/>
    </source>
</evidence>
<evidence type="ECO:0000259" key="7">
    <source>
        <dbReference type="Pfam" id="PF04542"/>
    </source>
</evidence>
<accession>A0A2P8H8A5</accession>
<dbReference type="PANTHER" id="PTHR43133:SF60">
    <property type="entry name" value="RNA POLYMERASE SIGMA FACTOR SIGV"/>
    <property type="match status" value="1"/>
</dbReference>
<dbReference type="InterPro" id="IPR000838">
    <property type="entry name" value="RNA_pol_sigma70_ECF_CS"/>
</dbReference>
<name>A0A2P8H8A5_9BACI</name>
<dbReference type="Proteomes" id="UP000242310">
    <property type="component" value="Unassembled WGS sequence"/>
</dbReference>
<dbReference type="Gene3D" id="1.10.10.10">
    <property type="entry name" value="Winged helix-like DNA-binding domain superfamily/Winged helix DNA-binding domain"/>
    <property type="match status" value="1"/>
</dbReference>
<keyword evidence="5 6" id="KW-0804">Transcription</keyword>
<dbReference type="GO" id="GO:0003677">
    <property type="term" value="F:DNA binding"/>
    <property type="evidence" value="ECO:0007669"/>
    <property type="project" value="UniProtKB-KW"/>
</dbReference>
<dbReference type="InterPro" id="IPR036388">
    <property type="entry name" value="WH-like_DNA-bd_sf"/>
</dbReference>
<dbReference type="EMBL" id="PYAV01000015">
    <property type="protein sequence ID" value="PSL42448.1"/>
    <property type="molecule type" value="Genomic_DNA"/>
</dbReference>
<keyword evidence="4 6" id="KW-0238">DNA-binding</keyword>
<comment type="similarity">
    <text evidence="1 6">Belongs to the sigma-70 factor family. ECF subfamily.</text>
</comment>
<dbReference type="InterPro" id="IPR007627">
    <property type="entry name" value="RNA_pol_sigma70_r2"/>
</dbReference>
<dbReference type="GO" id="GO:0016987">
    <property type="term" value="F:sigma factor activity"/>
    <property type="evidence" value="ECO:0007669"/>
    <property type="project" value="UniProtKB-KW"/>
</dbReference>
<dbReference type="PANTHER" id="PTHR43133">
    <property type="entry name" value="RNA POLYMERASE ECF-TYPE SIGMA FACTO"/>
    <property type="match status" value="1"/>
</dbReference>
<evidence type="ECO:0000256" key="6">
    <source>
        <dbReference type="RuleBase" id="RU000716"/>
    </source>
</evidence>
<dbReference type="CDD" id="cd06171">
    <property type="entry name" value="Sigma70_r4"/>
    <property type="match status" value="1"/>
</dbReference>
<sequence length="183" mass="21608">MRDEREEFERLYEEYHAALFQFIYHMLKDRSAAEELVQEVYIKVLGSYRTFEGKSKEKTWLFSIARHAVVDWVRKENRKKRKWLGTLSPVHNEEVRDPVALPEEVVLANEDAERVYRLLDGCSEAQRHVLILRYIEGFNVKESAEILEWSESKVKTTQHRAIKKLQKLLEQEEGGGSDGEVDR</sequence>
<evidence type="ECO:0000256" key="2">
    <source>
        <dbReference type="ARBA" id="ARBA00023015"/>
    </source>
</evidence>
<dbReference type="SUPFAM" id="SSF88946">
    <property type="entry name" value="Sigma2 domain of RNA polymerase sigma factors"/>
    <property type="match status" value="1"/>
</dbReference>
<dbReference type="GO" id="GO:0006950">
    <property type="term" value="P:response to stress"/>
    <property type="evidence" value="ECO:0007669"/>
    <property type="project" value="UniProtKB-ARBA"/>
</dbReference>
<dbReference type="InterPro" id="IPR013324">
    <property type="entry name" value="RNA_pol_sigma_r3/r4-like"/>
</dbReference>
<feature type="domain" description="RNA polymerase sigma factor 70 region 4 type 2" evidence="8">
    <location>
        <begin position="113"/>
        <end position="165"/>
    </location>
</feature>
<gene>
    <name evidence="9" type="ORF">B0H94_11552</name>
</gene>
<dbReference type="Pfam" id="PF08281">
    <property type="entry name" value="Sigma70_r4_2"/>
    <property type="match status" value="1"/>
</dbReference>